<gene>
    <name evidence="4" type="ORF">SAMN05192530_102407</name>
</gene>
<keyword evidence="2" id="KW-0732">Signal</keyword>
<dbReference type="GO" id="GO:0030288">
    <property type="term" value="C:outer membrane-bounded periplasmic space"/>
    <property type="evidence" value="ECO:0007669"/>
    <property type="project" value="TreeGrafter"/>
</dbReference>
<dbReference type="SUPFAM" id="SSF53850">
    <property type="entry name" value="Periplasmic binding protein-like II"/>
    <property type="match status" value="1"/>
</dbReference>
<comment type="similarity">
    <text evidence="1">Belongs to the bacterial solute-binding protein 1 family.</text>
</comment>
<dbReference type="EMBL" id="FNIT01000002">
    <property type="protein sequence ID" value="SDN90935.1"/>
    <property type="molecule type" value="Genomic_DNA"/>
</dbReference>
<dbReference type="PANTHER" id="PTHR30006">
    <property type="entry name" value="THIAMINE-BINDING PERIPLASMIC PROTEIN-RELATED"/>
    <property type="match status" value="1"/>
</dbReference>
<name>A0A1H0F8L4_9HYPH</name>
<dbReference type="InterPro" id="IPR026045">
    <property type="entry name" value="Ferric-bd"/>
</dbReference>
<feature type="binding site" evidence="3">
    <location>
        <position position="227"/>
    </location>
    <ligand>
        <name>Fe cation</name>
        <dbReference type="ChEBI" id="CHEBI:24875"/>
    </ligand>
</feature>
<dbReference type="PANTHER" id="PTHR30006:SF15">
    <property type="entry name" value="IRON-UTILIZATION PERIPLASMIC PROTEIN"/>
    <property type="match status" value="1"/>
</dbReference>
<evidence type="ECO:0000256" key="3">
    <source>
        <dbReference type="PIRSR" id="PIRSR002825-1"/>
    </source>
</evidence>
<keyword evidence="3" id="KW-0408">Iron</keyword>
<proteinExistence type="inferred from homology"/>
<feature type="binding site" evidence="3">
    <location>
        <position position="228"/>
    </location>
    <ligand>
        <name>Fe cation</name>
        <dbReference type="ChEBI" id="CHEBI:24875"/>
    </ligand>
</feature>
<accession>A0A1H0F8L4</accession>
<dbReference type="GO" id="GO:0046872">
    <property type="term" value="F:metal ion binding"/>
    <property type="evidence" value="ECO:0007669"/>
    <property type="project" value="UniProtKB-KW"/>
</dbReference>
<reference evidence="4 5" key="1">
    <citation type="submission" date="2016-10" db="EMBL/GenBank/DDBJ databases">
        <authorList>
            <person name="de Groot N.N."/>
        </authorList>
    </citation>
    <scope>NUCLEOTIDE SEQUENCE [LARGE SCALE GENOMIC DNA]</scope>
    <source>
        <strain evidence="5">L7-484,KACC 16230,DSM 25025</strain>
    </source>
</reference>
<dbReference type="Pfam" id="PF13343">
    <property type="entry name" value="SBP_bac_6"/>
    <property type="match status" value="1"/>
</dbReference>
<keyword evidence="5" id="KW-1185">Reference proteome</keyword>
<evidence type="ECO:0000256" key="2">
    <source>
        <dbReference type="ARBA" id="ARBA00022729"/>
    </source>
</evidence>
<protein>
    <submittedName>
        <fullName evidence="4">Iron(III) transport system substrate-binding protein</fullName>
    </submittedName>
</protein>
<dbReference type="AlphaFoldDB" id="A0A1H0F8L4"/>
<evidence type="ECO:0000313" key="4">
    <source>
        <dbReference type="EMBL" id="SDN90935.1"/>
    </source>
</evidence>
<evidence type="ECO:0000256" key="1">
    <source>
        <dbReference type="ARBA" id="ARBA00008520"/>
    </source>
</evidence>
<keyword evidence="3" id="KW-0479">Metal-binding</keyword>
<dbReference type="Gene3D" id="3.40.190.10">
    <property type="entry name" value="Periplasmic binding protein-like II"/>
    <property type="match status" value="2"/>
</dbReference>
<dbReference type="STRING" id="1166073.SAMN05192530_102407"/>
<dbReference type="PIRSF" id="PIRSF002825">
    <property type="entry name" value="CfbpA"/>
    <property type="match status" value="1"/>
</dbReference>
<sequence length="348" mass="36869">MNGKGGVAMGMQTYGSALIGLALLGGATGGAAAAELNLYTTREPGLVQPLIDAFTKASGTQVNTIFLKEGLAERVTAEGDRSPADLLMTVDAGVLVDLVERGLTQPVRSATLDAAIPETLRDDDGHWYALSMRARALYAAKDLDLASITYEDLADPKWKNRICIRSGLHPYNVALTGSFIAHHGAAEAETWLTGLKANLARPAGGGDRDVARDITGGLCDIGVANSYYVGLMRSGKGGPEQQAWAEGIKMILPTFRDGGTQVNITGGAVARHAPNRDEAVRFLEYLVSDEAQAIYARANFEYPVNAKASVDPLVGEYGVLKPDTIDIVEGVAFRKQASELTEKVGFDG</sequence>
<evidence type="ECO:0000313" key="5">
    <source>
        <dbReference type="Proteomes" id="UP000198793"/>
    </source>
</evidence>
<organism evidence="4 5">
    <name type="scientific">Aureimonas jatrophae</name>
    <dbReference type="NCBI Taxonomy" id="1166073"/>
    <lineage>
        <taxon>Bacteria</taxon>
        <taxon>Pseudomonadati</taxon>
        <taxon>Pseudomonadota</taxon>
        <taxon>Alphaproteobacteria</taxon>
        <taxon>Hyphomicrobiales</taxon>
        <taxon>Aurantimonadaceae</taxon>
        <taxon>Aureimonas</taxon>
    </lineage>
</organism>
<dbReference type="Proteomes" id="UP000198793">
    <property type="component" value="Unassembled WGS sequence"/>
</dbReference>